<organism evidence="2 3">
    <name type="scientific">Trichoplax adhaerens</name>
    <name type="common">Trichoplax reptans</name>
    <dbReference type="NCBI Taxonomy" id="10228"/>
    <lineage>
        <taxon>Eukaryota</taxon>
        <taxon>Metazoa</taxon>
        <taxon>Placozoa</taxon>
        <taxon>Uniplacotomia</taxon>
        <taxon>Trichoplacea</taxon>
        <taxon>Trichoplacidae</taxon>
        <taxon>Trichoplax</taxon>
    </lineage>
</organism>
<keyword evidence="1" id="KW-0472">Membrane</keyword>
<sequence>MYCTTLLEGLYHVIKNRKGMKPRQSFNMTSTASFAIIAIVVVPVILSSVYYKPQSCSEVKQYLKPSESGYFTLYDSGGNSFKSFCDFQPKHWFTWTFLESLIIKIGQYQEVEPICMMLYH</sequence>
<dbReference type="OrthoDB" id="5945834at2759"/>
<dbReference type="EMBL" id="DS985244">
    <property type="protein sequence ID" value="EDV25324.1"/>
    <property type="molecule type" value="Genomic_DNA"/>
</dbReference>
<dbReference type="RefSeq" id="XP_002111357.1">
    <property type="nucleotide sequence ID" value="XM_002111321.1"/>
</dbReference>
<dbReference type="CTD" id="6752570"/>
<name>B3RUF7_TRIAD</name>
<dbReference type="InParanoid" id="B3RUF7"/>
<keyword evidence="1" id="KW-0812">Transmembrane</keyword>
<dbReference type="AlphaFoldDB" id="B3RUF7"/>
<evidence type="ECO:0008006" key="4">
    <source>
        <dbReference type="Google" id="ProtNLM"/>
    </source>
</evidence>
<protein>
    <recommendedName>
        <fullName evidence="4">Fibrinogen C-terminal domain-containing protein</fullName>
    </recommendedName>
</protein>
<reference evidence="2 3" key="1">
    <citation type="journal article" date="2008" name="Nature">
        <title>The Trichoplax genome and the nature of placozoans.</title>
        <authorList>
            <person name="Srivastava M."/>
            <person name="Begovic E."/>
            <person name="Chapman J."/>
            <person name="Putnam N.H."/>
            <person name="Hellsten U."/>
            <person name="Kawashima T."/>
            <person name="Kuo A."/>
            <person name="Mitros T."/>
            <person name="Salamov A."/>
            <person name="Carpenter M.L."/>
            <person name="Signorovitch A.Y."/>
            <person name="Moreno M.A."/>
            <person name="Kamm K."/>
            <person name="Grimwood J."/>
            <person name="Schmutz J."/>
            <person name="Shapiro H."/>
            <person name="Grigoriev I.V."/>
            <person name="Buss L.W."/>
            <person name="Schierwater B."/>
            <person name="Dellaporta S.L."/>
            <person name="Rokhsar D.S."/>
        </authorList>
    </citation>
    <scope>NUCLEOTIDE SEQUENCE [LARGE SCALE GENOMIC DNA]</scope>
    <source>
        <strain evidence="2 3">Grell-BS-1999</strain>
    </source>
</reference>
<feature type="transmembrane region" description="Helical" evidence="1">
    <location>
        <begin position="26"/>
        <end position="51"/>
    </location>
</feature>
<evidence type="ECO:0000256" key="1">
    <source>
        <dbReference type="SAM" id="Phobius"/>
    </source>
</evidence>
<evidence type="ECO:0000313" key="2">
    <source>
        <dbReference type="EMBL" id="EDV25324.1"/>
    </source>
</evidence>
<keyword evidence="1" id="KW-1133">Transmembrane helix</keyword>
<dbReference type="KEGG" id="tad:TRIADDRAFT_55271"/>
<dbReference type="PhylomeDB" id="B3RUF7"/>
<dbReference type="Proteomes" id="UP000009022">
    <property type="component" value="Unassembled WGS sequence"/>
</dbReference>
<dbReference type="GeneID" id="6752570"/>
<evidence type="ECO:0000313" key="3">
    <source>
        <dbReference type="Proteomes" id="UP000009022"/>
    </source>
</evidence>
<keyword evidence="3" id="KW-1185">Reference proteome</keyword>
<dbReference type="HOGENOM" id="CLU_2052609_0_0_1"/>
<proteinExistence type="predicted"/>
<accession>B3RUF7</accession>
<dbReference type="SUPFAM" id="SSF56496">
    <property type="entry name" value="Fibrinogen C-terminal domain-like"/>
    <property type="match status" value="1"/>
</dbReference>
<gene>
    <name evidence="2" type="ORF">TRIADDRAFT_55271</name>
</gene>
<dbReference type="InterPro" id="IPR036056">
    <property type="entry name" value="Fibrinogen-like_C"/>
</dbReference>